<keyword evidence="12" id="KW-0378">Hydrolase</keyword>
<comment type="cofactor">
    <cofactor evidence="4">
        <name>Mg(2+)</name>
        <dbReference type="ChEBI" id="CHEBI:18420"/>
    </cofactor>
</comment>
<evidence type="ECO:0000256" key="3">
    <source>
        <dbReference type="ARBA" id="ARBA00001936"/>
    </source>
</evidence>
<gene>
    <name evidence="16" type="ORF">MTP16_23825</name>
</gene>
<dbReference type="EC" id="3.1.1.17" evidence="8"/>
<evidence type="ECO:0000256" key="2">
    <source>
        <dbReference type="ARBA" id="ARBA00001913"/>
    </source>
</evidence>
<dbReference type="RefSeq" id="WP_243520212.1">
    <property type="nucleotide sequence ID" value="NZ_CP094535.1"/>
</dbReference>
<keyword evidence="16" id="KW-0614">Plasmid</keyword>
<evidence type="ECO:0000313" key="16">
    <source>
        <dbReference type="EMBL" id="UOE36390.1"/>
    </source>
</evidence>
<evidence type="ECO:0000256" key="11">
    <source>
        <dbReference type="ARBA" id="ARBA00022723"/>
    </source>
</evidence>
<keyword evidence="10" id="KW-0963">Cytoplasm</keyword>
<dbReference type="Gene3D" id="2.120.10.30">
    <property type="entry name" value="TolB, C-terminal domain"/>
    <property type="match status" value="1"/>
</dbReference>
<evidence type="ECO:0000256" key="7">
    <source>
        <dbReference type="ARBA" id="ARBA00008853"/>
    </source>
</evidence>
<evidence type="ECO:0000256" key="5">
    <source>
        <dbReference type="ARBA" id="ARBA00001947"/>
    </source>
</evidence>
<dbReference type="InterPro" id="IPR005511">
    <property type="entry name" value="SMP-30"/>
</dbReference>
<dbReference type="Pfam" id="PF08450">
    <property type="entry name" value="SGL"/>
    <property type="match status" value="1"/>
</dbReference>
<evidence type="ECO:0000256" key="12">
    <source>
        <dbReference type="ARBA" id="ARBA00022801"/>
    </source>
</evidence>
<dbReference type="PANTHER" id="PTHR10907">
    <property type="entry name" value="REGUCALCIN"/>
    <property type="match status" value="1"/>
</dbReference>
<comment type="cofactor">
    <cofactor evidence="5">
        <name>Zn(2+)</name>
        <dbReference type="ChEBI" id="CHEBI:29105"/>
    </cofactor>
</comment>
<evidence type="ECO:0000256" key="9">
    <source>
        <dbReference type="ARBA" id="ARBA00016808"/>
    </source>
</evidence>
<dbReference type="PRINTS" id="PR01790">
    <property type="entry name" value="SMP30FAMILY"/>
</dbReference>
<evidence type="ECO:0000259" key="15">
    <source>
        <dbReference type="Pfam" id="PF08450"/>
    </source>
</evidence>
<evidence type="ECO:0000256" key="4">
    <source>
        <dbReference type="ARBA" id="ARBA00001946"/>
    </source>
</evidence>
<evidence type="ECO:0000256" key="13">
    <source>
        <dbReference type="ARBA" id="ARBA00022837"/>
    </source>
</evidence>
<geneLocation type="plasmid" evidence="16 17">
    <name>unnamed1</name>
</geneLocation>
<comment type="subcellular location">
    <subcellularLocation>
        <location evidence="6">Cytoplasm</location>
    </subcellularLocation>
</comment>
<keyword evidence="17" id="KW-1185">Reference proteome</keyword>
<keyword evidence="11" id="KW-0479">Metal-binding</keyword>
<dbReference type="Proteomes" id="UP000831390">
    <property type="component" value="Plasmid unnamed1"/>
</dbReference>
<keyword evidence="13" id="KW-0106">Calcium</keyword>
<feature type="domain" description="SMP-30/Gluconolactonase/LRE-like region" evidence="15">
    <location>
        <begin position="18"/>
        <end position="261"/>
    </location>
</feature>
<accession>A0ABY4BBE7</accession>
<dbReference type="InterPro" id="IPR008367">
    <property type="entry name" value="Regucalcin"/>
</dbReference>
<organism evidence="16 17">
    <name type="scientific">Hymenobacter monticola</name>
    <dbReference type="NCBI Taxonomy" id="1705399"/>
    <lineage>
        <taxon>Bacteria</taxon>
        <taxon>Pseudomonadati</taxon>
        <taxon>Bacteroidota</taxon>
        <taxon>Cytophagia</taxon>
        <taxon>Cytophagales</taxon>
        <taxon>Hymenobacteraceae</taxon>
        <taxon>Hymenobacter</taxon>
    </lineage>
</organism>
<evidence type="ECO:0000256" key="1">
    <source>
        <dbReference type="ARBA" id="ARBA00001589"/>
    </source>
</evidence>
<comment type="catalytic activity">
    <reaction evidence="1">
        <text>D-glucono-1,5-lactone + H2O = D-gluconate + H(+)</text>
        <dbReference type="Rhea" id="RHEA:10440"/>
        <dbReference type="ChEBI" id="CHEBI:15377"/>
        <dbReference type="ChEBI" id="CHEBI:15378"/>
        <dbReference type="ChEBI" id="CHEBI:16217"/>
        <dbReference type="ChEBI" id="CHEBI:18391"/>
        <dbReference type="EC" id="3.1.1.17"/>
    </reaction>
</comment>
<evidence type="ECO:0000256" key="14">
    <source>
        <dbReference type="ARBA" id="ARBA00032464"/>
    </source>
</evidence>
<sequence>METPPSTLEAVVQHPCQLGEGPVWDAHTQTLLWIDLLGGDIHEFTPATGTHSTVSVGQMVGAVALRRGGGLVAALQHGFGFVNRQTGEVTMVASPEAALPGNRFNDGKCDPAGRFWAGTTSYAELPNQASLYCLEADGTVKRQHQPVSMSNGLAWSPDGQTLYYIDTPTYEVVAFAYDQATGTIRAPQTVIQFTAGDGYPDGMTIDAEGMLWVAFWGGWRVGRYNPHTGQLLHCIWLPVAQVTSCTFGGPELRDLYITSARTGLSEPQLRTQPRAGALFVLKDCGFQGLPTNEFNG</sequence>
<proteinExistence type="inferred from homology"/>
<dbReference type="SUPFAM" id="SSF63829">
    <property type="entry name" value="Calcium-dependent phosphotriesterase"/>
    <property type="match status" value="1"/>
</dbReference>
<comment type="cofactor">
    <cofactor evidence="2">
        <name>Ca(2+)</name>
        <dbReference type="ChEBI" id="CHEBI:29108"/>
    </cofactor>
</comment>
<evidence type="ECO:0000256" key="10">
    <source>
        <dbReference type="ARBA" id="ARBA00022490"/>
    </source>
</evidence>
<evidence type="ECO:0000256" key="8">
    <source>
        <dbReference type="ARBA" id="ARBA00013227"/>
    </source>
</evidence>
<protein>
    <recommendedName>
        <fullName evidence="9">Regucalcin</fullName>
        <ecNumber evidence="8">3.1.1.17</ecNumber>
    </recommendedName>
    <alternativeName>
        <fullName evidence="14">Gluconolactonase</fullName>
    </alternativeName>
</protein>
<reference evidence="16 17" key="1">
    <citation type="submission" date="2022-03" db="EMBL/GenBank/DDBJ databases">
        <title>Hymenobactersp. isolated from the air.</title>
        <authorList>
            <person name="Won M."/>
            <person name="Kwon S.-W."/>
        </authorList>
    </citation>
    <scope>NUCLEOTIDE SEQUENCE [LARGE SCALE GENOMIC DNA]</scope>
    <source>
        <strain evidence="16 17">KACC 22596</strain>
        <plasmid evidence="16 17">unnamed1</plasmid>
    </source>
</reference>
<dbReference type="InterPro" id="IPR011042">
    <property type="entry name" value="6-blade_b-propeller_TolB-like"/>
</dbReference>
<dbReference type="PANTHER" id="PTHR10907:SF47">
    <property type="entry name" value="REGUCALCIN"/>
    <property type="match status" value="1"/>
</dbReference>
<dbReference type="InterPro" id="IPR013658">
    <property type="entry name" value="SGL"/>
</dbReference>
<evidence type="ECO:0000313" key="17">
    <source>
        <dbReference type="Proteomes" id="UP000831390"/>
    </source>
</evidence>
<evidence type="ECO:0000256" key="6">
    <source>
        <dbReference type="ARBA" id="ARBA00004496"/>
    </source>
</evidence>
<dbReference type="EMBL" id="CP094535">
    <property type="protein sequence ID" value="UOE36390.1"/>
    <property type="molecule type" value="Genomic_DNA"/>
</dbReference>
<comment type="cofactor">
    <cofactor evidence="3">
        <name>Mn(2+)</name>
        <dbReference type="ChEBI" id="CHEBI:29035"/>
    </cofactor>
</comment>
<dbReference type="PRINTS" id="PR01791">
    <property type="entry name" value="REGUCALCIN"/>
</dbReference>
<comment type="similarity">
    <text evidence="7">Belongs to the SMP-30/CGR1 family.</text>
</comment>
<name>A0ABY4BBE7_9BACT</name>